<evidence type="ECO:0000259" key="20">
    <source>
        <dbReference type="PROSITE" id="PS52040"/>
    </source>
</evidence>
<feature type="compositionally biased region" description="Basic residues" evidence="18">
    <location>
        <begin position="1325"/>
        <end position="1335"/>
    </location>
</feature>
<dbReference type="InterPro" id="IPR013757">
    <property type="entry name" value="Topo_IIA_A_a_sf"/>
</dbReference>
<dbReference type="SMART" id="SM00387">
    <property type="entry name" value="HATPase_c"/>
    <property type="match status" value="1"/>
</dbReference>
<feature type="compositionally biased region" description="Low complexity" evidence="18">
    <location>
        <begin position="1408"/>
        <end position="1436"/>
    </location>
</feature>
<dbReference type="Gene3D" id="3.30.1490.30">
    <property type="match status" value="1"/>
</dbReference>
<dbReference type="SMART" id="SM00434">
    <property type="entry name" value="TOP4c"/>
    <property type="match status" value="1"/>
</dbReference>
<dbReference type="SUPFAM" id="SSF56719">
    <property type="entry name" value="Type II DNA topoisomerase"/>
    <property type="match status" value="1"/>
</dbReference>
<accession>A0A5C3F5W3</accession>
<evidence type="ECO:0000313" key="21">
    <source>
        <dbReference type="EMBL" id="SPO39903.1"/>
    </source>
</evidence>
<evidence type="ECO:0000313" key="22">
    <source>
        <dbReference type="Proteomes" id="UP000323386"/>
    </source>
</evidence>
<dbReference type="InterPro" id="IPR013760">
    <property type="entry name" value="Topo_IIA-like_dom_sf"/>
</dbReference>
<keyword evidence="12 15" id="KW-0238">DNA-binding</keyword>
<evidence type="ECO:0000256" key="16">
    <source>
        <dbReference type="RuleBase" id="RU362094"/>
    </source>
</evidence>
<comment type="similarity">
    <text evidence="4 16">Belongs to the type II topoisomerase family.</text>
</comment>
<comment type="cofactor">
    <cofactor evidence="2">
        <name>Ca(2+)</name>
        <dbReference type="ChEBI" id="CHEBI:29108"/>
    </cofactor>
</comment>
<dbReference type="Gene3D" id="1.10.268.10">
    <property type="entry name" value="Topoisomerase, domain 3"/>
    <property type="match status" value="1"/>
</dbReference>
<evidence type="ECO:0000256" key="1">
    <source>
        <dbReference type="ARBA" id="ARBA00000185"/>
    </source>
</evidence>
<dbReference type="GO" id="GO:0046872">
    <property type="term" value="F:metal ion binding"/>
    <property type="evidence" value="ECO:0007669"/>
    <property type="project" value="UniProtKB-KW"/>
</dbReference>
<dbReference type="FunFam" id="3.30.565.10:FF:000004">
    <property type="entry name" value="DNA topoisomerase 2"/>
    <property type="match status" value="1"/>
</dbReference>
<dbReference type="Pfam" id="PF16898">
    <property type="entry name" value="TOPRIM_C"/>
    <property type="match status" value="1"/>
</dbReference>
<dbReference type="InterPro" id="IPR001154">
    <property type="entry name" value="TopoII_euk"/>
</dbReference>
<dbReference type="GO" id="GO:0000819">
    <property type="term" value="P:sister chromatid segregation"/>
    <property type="evidence" value="ECO:0007669"/>
    <property type="project" value="TreeGrafter"/>
</dbReference>
<dbReference type="SUPFAM" id="SSF54211">
    <property type="entry name" value="Ribosomal protein S5 domain 2-like"/>
    <property type="match status" value="1"/>
</dbReference>
<dbReference type="PANTHER" id="PTHR10169:SF38">
    <property type="entry name" value="DNA TOPOISOMERASE 2"/>
    <property type="match status" value="1"/>
</dbReference>
<keyword evidence="22" id="KW-1185">Reference proteome</keyword>
<dbReference type="PROSITE" id="PS52040">
    <property type="entry name" value="TOPO_IIA"/>
    <property type="match status" value="1"/>
</dbReference>
<feature type="compositionally biased region" description="Low complexity" evidence="18">
    <location>
        <begin position="1455"/>
        <end position="1485"/>
    </location>
</feature>
<protein>
    <recommendedName>
        <fullName evidence="6 16">DNA topoisomerase 2</fullName>
        <ecNumber evidence="5 16">5.6.2.2</ecNumber>
    </recommendedName>
</protein>
<evidence type="ECO:0000256" key="6">
    <source>
        <dbReference type="ARBA" id="ARBA00019635"/>
    </source>
</evidence>
<dbReference type="Pfam" id="PF01751">
    <property type="entry name" value="Toprim"/>
    <property type="match status" value="1"/>
</dbReference>
<dbReference type="Gene3D" id="3.30.230.10">
    <property type="match status" value="1"/>
</dbReference>
<dbReference type="GO" id="GO:0003918">
    <property type="term" value="F:DNA topoisomerase type II (double strand cut, ATP-hydrolyzing) activity"/>
    <property type="evidence" value="ECO:0007669"/>
    <property type="project" value="UniProtKB-UniRule"/>
</dbReference>
<comment type="function">
    <text evidence="14 16">Control of topological states of DNA by transient breakage and subsequent rejoining of DNA strands. Topoisomerase II makes double-strand breaks.</text>
</comment>
<feature type="compositionally biased region" description="Acidic residues" evidence="18">
    <location>
        <begin position="1287"/>
        <end position="1304"/>
    </location>
</feature>
<dbReference type="CDD" id="cd03365">
    <property type="entry name" value="TOPRIM_TopoIIA"/>
    <property type="match status" value="1"/>
</dbReference>
<comment type="subunit">
    <text evidence="16">Homodimer.</text>
</comment>
<dbReference type="InterPro" id="IPR013759">
    <property type="entry name" value="Topo_IIA_B_C"/>
</dbReference>
<evidence type="ECO:0000256" key="9">
    <source>
        <dbReference type="ARBA" id="ARBA00022840"/>
    </source>
</evidence>
<evidence type="ECO:0000256" key="18">
    <source>
        <dbReference type="SAM" id="MobiDB-lite"/>
    </source>
</evidence>
<feature type="compositionally biased region" description="Low complexity" evidence="18">
    <location>
        <begin position="30"/>
        <end position="46"/>
    </location>
</feature>
<dbReference type="Gene3D" id="3.30.1360.40">
    <property type="match status" value="1"/>
</dbReference>
<dbReference type="Gene3D" id="3.30.565.10">
    <property type="entry name" value="Histidine kinase-like ATPase, C-terminal domain"/>
    <property type="match status" value="1"/>
</dbReference>
<dbReference type="PROSITE" id="PS50880">
    <property type="entry name" value="TOPRIM"/>
    <property type="match status" value="1"/>
</dbReference>
<evidence type="ECO:0000256" key="7">
    <source>
        <dbReference type="ARBA" id="ARBA00022723"/>
    </source>
</evidence>
<keyword evidence="10" id="KW-0460">Magnesium</keyword>
<feature type="region of interest" description="Disordered" evidence="18">
    <location>
        <begin position="1"/>
        <end position="94"/>
    </location>
</feature>
<proteinExistence type="inferred from homology"/>
<evidence type="ECO:0000256" key="2">
    <source>
        <dbReference type="ARBA" id="ARBA00001913"/>
    </source>
</evidence>
<feature type="domain" description="Topo IIA-type catalytic" evidence="20">
    <location>
        <begin position="786"/>
        <end position="1232"/>
    </location>
</feature>
<feature type="compositionally biased region" description="Basic residues" evidence="18">
    <location>
        <begin position="1500"/>
        <end position="1512"/>
    </location>
</feature>
<dbReference type="Proteomes" id="UP000323386">
    <property type="component" value="Unassembled WGS sequence"/>
</dbReference>
<dbReference type="GO" id="GO:0005524">
    <property type="term" value="F:ATP binding"/>
    <property type="evidence" value="ECO:0007669"/>
    <property type="project" value="UniProtKB-UniRule"/>
</dbReference>
<dbReference type="PRINTS" id="PR01158">
    <property type="entry name" value="TOPISMRASEII"/>
</dbReference>
<feature type="coiled-coil region" evidence="17">
    <location>
        <begin position="1195"/>
        <end position="1222"/>
    </location>
</feature>
<dbReference type="GO" id="GO:0003677">
    <property type="term" value="F:DNA binding"/>
    <property type="evidence" value="ECO:0007669"/>
    <property type="project" value="UniProtKB-UniRule"/>
</dbReference>
<dbReference type="FunFam" id="3.30.230.10:FF:000008">
    <property type="entry name" value="DNA topoisomerase 2"/>
    <property type="match status" value="1"/>
</dbReference>
<feature type="region of interest" description="Disordered" evidence="18">
    <location>
        <begin position="1246"/>
        <end position="1526"/>
    </location>
</feature>
<dbReference type="FunFam" id="3.30.1360.40:FF:000003">
    <property type="entry name" value="DNA topoisomerase 2"/>
    <property type="match status" value="1"/>
</dbReference>
<gene>
    <name evidence="21" type="ORF">PSFLO_05384</name>
</gene>
<feature type="compositionally biased region" description="Low complexity" evidence="18">
    <location>
        <begin position="1308"/>
        <end position="1324"/>
    </location>
</feature>
<dbReference type="InterPro" id="IPR018522">
    <property type="entry name" value="TopoIIA_CS"/>
</dbReference>
<dbReference type="OrthoDB" id="276498at2759"/>
<evidence type="ECO:0000256" key="10">
    <source>
        <dbReference type="ARBA" id="ARBA00022842"/>
    </source>
</evidence>
<dbReference type="GO" id="GO:0000712">
    <property type="term" value="P:resolution of meiotic recombination intermediates"/>
    <property type="evidence" value="ECO:0007669"/>
    <property type="project" value="TreeGrafter"/>
</dbReference>
<dbReference type="PRINTS" id="PR00418">
    <property type="entry name" value="TPI2FAMILY"/>
</dbReference>
<dbReference type="PROSITE" id="PS00177">
    <property type="entry name" value="TOPOISOMERASE_II"/>
    <property type="match status" value="1"/>
</dbReference>
<feature type="compositionally biased region" description="Low complexity" evidence="18">
    <location>
        <begin position="1347"/>
        <end position="1361"/>
    </location>
</feature>
<dbReference type="InterPro" id="IPR001241">
    <property type="entry name" value="Topo_IIA"/>
</dbReference>
<dbReference type="Pfam" id="PF00204">
    <property type="entry name" value="DNA_gyraseB"/>
    <property type="match status" value="1"/>
</dbReference>
<dbReference type="InterPro" id="IPR003594">
    <property type="entry name" value="HATPase_dom"/>
</dbReference>
<evidence type="ECO:0000256" key="4">
    <source>
        <dbReference type="ARBA" id="ARBA00011080"/>
    </source>
</evidence>
<dbReference type="CDD" id="cd16930">
    <property type="entry name" value="HATPase_TopII-like"/>
    <property type="match status" value="1"/>
</dbReference>
<evidence type="ECO:0000256" key="14">
    <source>
        <dbReference type="ARBA" id="ARBA00053943"/>
    </source>
</evidence>
<dbReference type="EC" id="5.6.2.2" evidence="5 16"/>
<evidence type="ECO:0000256" key="12">
    <source>
        <dbReference type="ARBA" id="ARBA00023125"/>
    </source>
</evidence>
<keyword evidence="13 15" id="KW-0413">Isomerase</keyword>
<dbReference type="SUPFAM" id="SSF55874">
    <property type="entry name" value="ATPase domain of HSP90 chaperone/DNA topoisomerase II/histidine kinase"/>
    <property type="match status" value="1"/>
</dbReference>
<dbReference type="CDD" id="cd00187">
    <property type="entry name" value="TOP4c"/>
    <property type="match status" value="1"/>
</dbReference>
<keyword evidence="9 16" id="KW-0067">ATP-binding</keyword>
<feature type="compositionally biased region" description="Basic residues" evidence="18">
    <location>
        <begin position="1250"/>
        <end position="1274"/>
    </location>
</feature>
<dbReference type="InterPro" id="IPR006171">
    <property type="entry name" value="TOPRIM_dom"/>
</dbReference>
<evidence type="ECO:0000256" key="11">
    <source>
        <dbReference type="ARBA" id="ARBA00023029"/>
    </source>
</evidence>
<dbReference type="InterPro" id="IPR031660">
    <property type="entry name" value="TOPRIM_C"/>
</dbReference>
<dbReference type="CDD" id="cd03481">
    <property type="entry name" value="TopoIIA_Trans_ScTopoIIA"/>
    <property type="match status" value="1"/>
</dbReference>
<evidence type="ECO:0000256" key="15">
    <source>
        <dbReference type="PROSITE-ProRule" id="PRU01384"/>
    </source>
</evidence>
<dbReference type="InterPro" id="IPR034157">
    <property type="entry name" value="TOPRIM_TopoII"/>
</dbReference>
<sequence length="1526" mass="169207">MDSDTDAYDVYDGASDAFEPSSPPKKKTTKAATTKAKAGSAATAAAKPKKKPLAKRDSNGGVSDPDASMVVSDAEASFQAPPPKKAANGKSASDTYQKLSQLEHVLKRPDTYIGSVEKHTEPLWVYDAEKKQMEYRETTYVPGFYKIFDEILVNAADNKVRDPSMDTLKVDIDRAAGTISVWNNGAGIPIEMHSKEKIYIPELIFGNLLTSSNYDDDEAKVTGGRNGYGAKLANIYSTEFTVETADRKSEQKYKQTFSDNMHTKGKPKILKNSRKEEYTCITFKPDLKRFGMDSMDGDIEALMMKRVYDMAGTVQGIKVVLNGERLKVKNFKQYVEMYVSAINELSDGPKGEADGDAAGGAAAKSKQTIIYEAVTDKGRTWEVAFAVSDGQFRQVSFVNNIATIKGGKHVDHVADQVVNRLIDHVKKDKKNGPVKPHQVRQQLWVFVNCQIVNPTFDGQTKETLTLKQSAFGSKWTLTDEFAKKVIKSGVVDNILSFAKFKQEQAMKKTDGHKRTRITGIAKLEDANNAGTRKGHECTLILTEGDSAKALAIQGLSEIGRDNFGVFPLRGKMLNVRDAGHEQIMKNAEIKAIKEILGLQHGKQYMDITSLRYGSIMIMADQDHDGSHIKGLLINFLDYFYPSLLRLPNFLVEFITPIIRVTHKKNAKRTLSFFTLPEYYRWKEENNRGAGWQIKYFKGLGTSTSADAKTYFNNMAKHRIPFDTTKPGDRELIDLAFNKKKADDRKEWLRQFRPGTYLDYNIEKLPIADFVNKELILFSMADNIRSIPSMVDGFKPGQRKILYACYRRNLRQEIKVQQLGGYVSEHTAYHHGEQSLYMTITGLAQDFVGSNNVNLLMPNGQFGTRAAGGKDAASARYIYTNVPSITRALYHPSDEKLLNYLDEDGQSIEPEWYVPVVPQVLLNGSEGIGTGWSSSVPNYNPSDVIANLRRRMAGEEMVPMKPWFRGFTGEIEQVQPDKFKVSGIVTQIDEKTYEITELPIRVWTDSYKASLEERVAGTDKIPATVREYREYHTERSVHFVVELNAKGQQEIAEKGVEAFFKLSNTISTANMVLFDSDGKIKKYASPEEILEDFYMIRLSYYQKRKDHLIDTLKAQYDRLSNQARFIQMIISRELIVSNRKKADIVVDLRKKEFKPIPKVVKPKVAAEADQGDEAEQTEEEVGPDSDFDYLLSMQIYNLTKEKVDKLLQERDVKEDEIKVLLGRTPQNLWDEDLHAFEEEWEKVLAEDETRHAKKTSMHSGKKGKAAAAAKTKKGAKSGAAARKVLKDSDDDDDGLLIDDGDDSEDDFKPSTAAARKKAATAASAKPRSKPSPKKRTAASATLDDDDLAAIGAAPSTTSTTVKSKPKSESPPPAKKSKSATPLSLVSDDDGSDGDDTKLAPLFRKPSTLAKNAKAAKTSGSASRSASTSSTAAAAATKAKAKAQTYSLSDSDDDELMLPAPKSKAASAKRVVGAAGAKKGKAATTAASKKDVDDSVASLPRRTGRARATARKASYKLDSDDDDDEDAY</sequence>
<dbReference type="InterPro" id="IPR013758">
    <property type="entry name" value="Topo_IIA_A/C_ab"/>
</dbReference>
<feature type="domain" description="Toprim" evidence="19">
    <location>
        <begin position="537"/>
        <end position="651"/>
    </location>
</feature>
<name>A0A5C3F5W3_9BASI</name>
<evidence type="ECO:0000256" key="3">
    <source>
        <dbReference type="ARBA" id="ARBA00001946"/>
    </source>
</evidence>
<dbReference type="InterPro" id="IPR020568">
    <property type="entry name" value="Ribosomal_Su5_D2-typ_SF"/>
</dbReference>
<dbReference type="InterPro" id="IPR014721">
    <property type="entry name" value="Ribsml_uS5_D2-typ_fold_subgr"/>
</dbReference>
<keyword evidence="11 15" id="KW-0799">Topoisomerase</keyword>
<reference evidence="21 22" key="1">
    <citation type="submission" date="2018-03" db="EMBL/GenBank/DDBJ databases">
        <authorList>
            <person name="Guldener U."/>
        </authorList>
    </citation>
    <scope>NUCLEOTIDE SEQUENCE [LARGE SCALE GENOMIC DNA]</scope>
    <source>
        <strain evidence="21 22">DAOM196992</strain>
    </source>
</reference>
<evidence type="ECO:0000256" key="8">
    <source>
        <dbReference type="ARBA" id="ARBA00022741"/>
    </source>
</evidence>
<dbReference type="SMART" id="SM00433">
    <property type="entry name" value="TOP2c"/>
    <property type="match status" value="1"/>
</dbReference>
<dbReference type="FunFam" id="3.30.1490.30:FF:000001">
    <property type="entry name" value="DNA topoisomerase 2"/>
    <property type="match status" value="1"/>
</dbReference>
<evidence type="ECO:0000256" key="13">
    <source>
        <dbReference type="ARBA" id="ARBA00023235"/>
    </source>
</evidence>
<dbReference type="Pfam" id="PF00521">
    <property type="entry name" value="DNA_topoisoIV"/>
    <property type="match status" value="1"/>
</dbReference>
<comment type="catalytic activity">
    <reaction evidence="1 15 16">
        <text>ATP-dependent breakage, passage and rejoining of double-stranded DNA.</text>
        <dbReference type="EC" id="5.6.2.2"/>
    </reaction>
</comment>
<dbReference type="Pfam" id="PF02518">
    <property type="entry name" value="HATPase_c"/>
    <property type="match status" value="1"/>
</dbReference>
<feature type="compositionally biased region" description="Acidic residues" evidence="18">
    <location>
        <begin position="1517"/>
        <end position="1526"/>
    </location>
</feature>
<dbReference type="GO" id="GO:0005634">
    <property type="term" value="C:nucleus"/>
    <property type="evidence" value="ECO:0007669"/>
    <property type="project" value="TreeGrafter"/>
</dbReference>
<dbReference type="GO" id="GO:0006265">
    <property type="term" value="P:DNA topological change"/>
    <property type="evidence" value="ECO:0007669"/>
    <property type="project" value="UniProtKB-UniRule"/>
</dbReference>
<keyword evidence="17" id="KW-0175">Coiled coil</keyword>
<evidence type="ECO:0000259" key="19">
    <source>
        <dbReference type="PROSITE" id="PS50880"/>
    </source>
</evidence>
<dbReference type="EMBL" id="OOIP01000016">
    <property type="protein sequence ID" value="SPO39903.1"/>
    <property type="molecule type" value="Genomic_DNA"/>
</dbReference>
<keyword evidence="8 16" id="KW-0547">Nucleotide-binding</keyword>
<dbReference type="InterPro" id="IPR002205">
    <property type="entry name" value="Topo_IIA_dom_A"/>
</dbReference>
<evidence type="ECO:0000256" key="17">
    <source>
        <dbReference type="SAM" id="Coils"/>
    </source>
</evidence>
<dbReference type="FunFam" id="3.40.50.670:FF:000001">
    <property type="entry name" value="DNA topoisomerase 2"/>
    <property type="match status" value="2"/>
</dbReference>
<keyword evidence="7" id="KW-0479">Metal-binding</keyword>
<dbReference type="Gene3D" id="3.40.50.670">
    <property type="match status" value="1"/>
</dbReference>
<dbReference type="Gene3D" id="3.90.199.10">
    <property type="entry name" value="Topoisomerase II, domain 5"/>
    <property type="match status" value="1"/>
</dbReference>
<evidence type="ECO:0000256" key="5">
    <source>
        <dbReference type="ARBA" id="ARBA00012895"/>
    </source>
</evidence>
<dbReference type="InterPro" id="IPR013506">
    <property type="entry name" value="Topo_IIA_bsu_dom2"/>
</dbReference>
<dbReference type="InterPro" id="IPR036890">
    <property type="entry name" value="HATPase_C_sf"/>
</dbReference>
<organism evidence="21 22">
    <name type="scientific">Pseudozyma flocculosa</name>
    <dbReference type="NCBI Taxonomy" id="84751"/>
    <lineage>
        <taxon>Eukaryota</taxon>
        <taxon>Fungi</taxon>
        <taxon>Dikarya</taxon>
        <taxon>Basidiomycota</taxon>
        <taxon>Ustilaginomycotina</taxon>
        <taxon>Ustilaginomycetes</taxon>
        <taxon>Ustilaginales</taxon>
        <taxon>Ustilaginaceae</taxon>
        <taxon>Pseudozyma</taxon>
    </lineage>
</organism>
<dbReference type="FunFam" id="3.90.199.10:FF:000002">
    <property type="entry name" value="DNA topoisomerase 2"/>
    <property type="match status" value="1"/>
</dbReference>
<feature type="active site" description="O-(5'-phospho-DNA)-tyrosine intermediate" evidence="15">
    <location>
        <position position="876"/>
    </location>
</feature>
<dbReference type="InterPro" id="IPR050634">
    <property type="entry name" value="DNA_Topoisomerase_II"/>
</dbReference>
<dbReference type="PANTHER" id="PTHR10169">
    <property type="entry name" value="DNA TOPOISOMERASE/GYRASE"/>
    <property type="match status" value="1"/>
</dbReference>
<comment type="cofactor">
    <cofactor evidence="3">
        <name>Mg(2+)</name>
        <dbReference type="ChEBI" id="CHEBI:18420"/>
    </cofactor>
</comment>